<protein>
    <submittedName>
        <fullName evidence="1">Uncharacterized protein</fullName>
    </submittedName>
</protein>
<evidence type="ECO:0000313" key="2">
    <source>
        <dbReference type="Proteomes" id="UP000824469"/>
    </source>
</evidence>
<keyword evidence="2" id="KW-1185">Reference proteome</keyword>
<name>A0AA38F6J2_TAXCH</name>
<sequence length="127" mass="14792">MEEEDEMRLMEEDSDGCPYYDVFIPKRFLDAPEEDIIMEPSDENQRNIMEEEVEDMKIESPFNNSICLEAQPIGGIINSIKEDPCCKMDDPMLSEDSTNDDKDNQFKVSIKDLFSNFDLSTNDEMER</sequence>
<evidence type="ECO:0000313" key="1">
    <source>
        <dbReference type="EMBL" id="KAH9291338.1"/>
    </source>
</evidence>
<proteinExistence type="predicted"/>
<dbReference type="Proteomes" id="UP000824469">
    <property type="component" value="Unassembled WGS sequence"/>
</dbReference>
<gene>
    <name evidence="1" type="ORF">KI387_043476</name>
</gene>
<organism evidence="1 2">
    <name type="scientific">Taxus chinensis</name>
    <name type="common">Chinese yew</name>
    <name type="synonym">Taxus wallichiana var. chinensis</name>
    <dbReference type="NCBI Taxonomy" id="29808"/>
    <lineage>
        <taxon>Eukaryota</taxon>
        <taxon>Viridiplantae</taxon>
        <taxon>Streptophyta</taxon>
        <taxon>Embryophyta</taxon>
        <taxon>Tracheophyta</taxon>
        <taxon>Spermatophyta</taxon>
        <taxon>Pinopsida</taxon>
        <taxon>Pinidae</taxon>
        <taxon>Conifers II</taxon>
        <taxon>Cupressales</taxon>
        <taxon>Taxaceae</taxon>
        <taxon>Taxus</taxon>
    </lineage>
</organism>
<comment type="caution">
    <text evidence="1">The sequence shown here is derived from an EMBL/GenBank/DDBJ whole genome shotgun (WGS) entry which is preliminary data.</text>
</comment>
<accession>A0AA38F6J2</accession>
<dbReference type="AlphaFoldDB" id="A0AA38F6J2"/>
<feature type="non-terminal residue" evidence="1">
    <location>
        <position position="127"/>
    </location>
</feature>
<reference evidence="1 2" key="1">
    <citation type="journal article" date="2021" name="Nat. Plants">
        <title>The Taxus genome provides insights into paclitaxel biosynthesis.</title>
        <authorList>
            <person name="Xiong X."/>
            <person name="Gou J."/>
            <person name="Liao Q."/>
            <person name="Li Y."/>
            <person name="Zhou Q."/>
            <person name="Bi G."/>
            <person name="Li C."/>
            <person name="Du R."/>
            <person name="Wang X."/>
            <person name="Sun T."/>
            <person name="Guo L."/>
            <person name="Liang H."/>
            <person name="Lu P."/>
            <person name="Wu Y."/>
            <person name="Zhang Z."/>
            <person name="Ro D.K."/>
            <person name="Shang Y."/>
            <person name="Huang S."/>
            <person name="Yan J."/>
        </authorList>
    </citation>
    <scope>NUCLEOTIDE SEQUENCE [LARGE SCALE GENOMIC DNA]</scope>
    <source>
        <strain evidence="1">Ta-2019</strain>
    </source>
</reference>
<dbReference type="EMBL" id="JAHRHJ020003682">
    <property type="protein sequence ID" value="KAH9291338.1"/>
    <property type="molecule type" value="Genomic_DNA"/>
</dbReference>